<dbReference type="FunFam" id="3.10.50.40:FF:000050">
    <property type="entry name" value="Peptidylprolyl isomerase"/>
    <property type="match status" value="1"/>
</dbReference>
<evidence type="ECO:0000256" key="2">
    <source>
        <dbReference type="ARBA" id="ARBA00002388"/>
    </source>
</evidence>
<feature type="domain" description="PPIase FKBP-type" evidence="7">
    <location>
        <begin position="55"/>
        <end position="149"/>
    </location>
</feature>
<dbReference type="InterPro" id="IPR001179">
    <property type="entry name" value="PPIase_FKBP_dom"/>
</dbReference>
<comment type="catalytic activity">
    <reaction evidence="1 6">
        <text>[protein]-peptidylproline (omega=180) = [protein]-peptidylproline (omega=0)</text>
        <dbReference type="Rhea" id="RHEA:16237"/>
        <dbReference type="Rhea" id="RHEA-COMP:10747"/>
        <dbReference type="Rhea" id="RHEA-COMP:10748"/>
        <dbReference type="ChEBI" id="CHEBI:83833"/>
        <dbReference type="ChEBI" id="CHEBI:83834"/>
        <dbReference type="EC" id="5.2.1.8"/>
    </reaction>
</comment>
<comment type="similarity">
    <text evidence="5">Belongs to the FKBP-type PPIase family. FKBP1 subfamily.</text>
</comment>
<evidence type="ECO:0000256" key="3">
    <source>
        <dbReference type="ARBA" id="ARBA00023110"/>
    </source>
</evidence>
<evidence type="ECO:0000256" key="1">
    <source>
        <dbReference type="ARBA" id="ARBA00000971"/>
    </source>
</evidence>
<evidence type="ECO:0000259" key="7">
    <source>
        <dbReference type="PROSITE" id="PS50059"/>
    </source>
</evidence>
<dbReference type="PROSITE" id="PS50059">
    <property type="entry name" value="FKBP_PPIASE"/>
    <property type="match status" value="1"/>
</dbReference>
<dbReference type="Gene3D" id="3.10.50.40">
    <property type="match status" value="1"/>
</dbReference>
<dbReference type="GO" id="GO:0003755">
    <property type="term" value="F:peptidyl-prolyl cis-trans isomerase activity"/>
    <property type="evidence" value="ECO:0007669"/>
    <property type="project" value="UniProtKB-KW"/>
</dbReference>
<keyword evidence="3 6" id="KW-0697">Rotamase</keyword>
<evidence type="ECO:0000256" key="4">
    <source>
        <dbReference type="ARBA" id="ARBA00023235"/>
    </source>
</evidence>
<dbReference type="EC" id="5.2.1.8" evidence="6"/>
<dbReference type="InterPro" id="IPR050689">
    <property type="entry name" value="FKBP-type_PPIase"/>
</dbReference>
<dbReference type="PANTHER" id="PTHR10516">
    <property type="entry name" value="PEPTIDYL-PROLYL CIS-TRANS ISOMERASE"/>
    <property type="match status" value="1"/>
</dbReference>
<comment type="function">
    <text evidence="2">PPIases accelerate the folding of proteins. It catalyzes the cis-trans isomerization of proline imidic peptide bonds in oligopeptides.</text>
</comment>
<reference evidence="8 9" key="1">
    <citation type="submission" date="2015-05" db="EMBL/GenBank/DDBJ databases">
        <authorList>
            <person name="Wang D.B."/>
            <person name="Wang M."/>
        </authorList>
    </citation>
    <scope>NUCLEOTIDE SEQUENCE [LARGE SCALE GENOMIC DNA]</scope>
    <source>
        <strain evidence="8">VL1</strain>
    </source>
</reference>
<dbReference type="EMBL" id="CVQH01005814">
    <property type="protein sequence ID" value="CRK14720.1"/>
    <property type="molecule type" value="Genomic_DNA"/>
</dbReference>
<evidence type="ECO:0000313" key="9">
    <source>
        <dbReference type="Proteomes" id="UP000044602"/>
    </source>
</evidence>
<evidence type="ECO:0000256" key="6">
    <source>
        <dbReference type="PROSITE-ProRule" id="PRU00277"/>
    </source>
</evidence>
<keyword evidence="9" id="KW-1185">Reference proteome</keyword>
<evidence type="ECO:0000256" key="5">
    <source>
        <dbReference type="ARBA" id="ARBA00038106"/>
    </source>
</evidence>
<dbReference type="SUPFAM" id="SSF54534">
    <property type="entry name" value="FKBP-like"/>
    <property type="match status" value="1"/>
</dbReference>
<proteinExistence type="inferred from homology"/>
<gene>
    <name evidence="8" type="ORF">BN1708_017307</name>
</gene>
<dbReference type="GO" id="GO:0005737">
    <property type="term" value="C:cytoplasm"/>
    <property type="evidence" value="ECO:0007669"/>
    <property type="project" value="TreeGrafter"/>
</dbReference>
<protein>
    <recommendedName>
        <fullName evidence="6">peptidylprolyl isomerase</fullName>
        <ecNumber evidence="6">5.2.1.8</ecNumber>
    </recommendedName>
</protein>
<evidence type="ECO:0000313" key="8">
    <source>
        <dbReference type="EMBL" id="CRK14720.1"/>
    </source>
</evidence>
<dbReference type="AlphaFoldDB" id="A0A0G4KZ66"/>
<dbReference type="STRING" id="100787.A0A0G4KZ66"/>
<dbReference type="Proteomes" id="UP000044602">
    <property type="component" value="Unassembled WGS sequence"/>
</dbReference>
<dbReference type="PANTHER" id="PTHR10516:SF447">
    <property type="entry name" value="FK506-BINDING PROTEIN 1B"/>
    <property type="match status" value="1"/>
</dbReference>
<sequence>MPRPPSALLASVARLRGPRLQFPPADRRNFQTSASKMGVNVITHQPGTGATPTKGQTVTIEYTGFLKDTSQPDNKGKKFDSSVGRGDFVVKIGVGQVIRGWDEGVTQMKVGEKATLDISSDFGYGARGFTGHIPPNADLIFDVELKKVQ</sequence>
<name>A0A0G4KZ66_VERLO</name>
<accession>A0A0G4KZ66</accession>
<keyword evidence="4 6" id="KW-0413">Isomerase</keyword>
<organism evidence="8 9">
    <name type="scientific">Verticillium longisporum</name>
    <name type="common">Verticillium dahliae var. longisporum</name>
    <dbReference type="NCBI Taxonomy" id="100787"/>
    <lineage>
        <taxon>Eukaryota</taxon>
        <taxon>Fungi</taxon>
        <taxon>Dikarya</taxon>
        <taxon>Ascomycota</taxon>
        <taxon>Pezizomycotina</taxon>
        <taxon>Sordariomycetes</taxon>
        <taxon>Hypocreomycetidae</taxon>
        <taxon>Glomerellales</taxon>
        <taxon>Plectosphaerellaceae</taxon>
        <taxon>Verticillium</taxon>
    </lineage>
</organism>
<dbReference type="Pfam" id="PF00254">
    <property type="entry name" value="FKBP_C"/>
    <property type="match status" value="1"/>
</dbReference>
<dbReference type="InterPro" id="IPR046357">
    <property type="entry name" value="PPIase_dom_sf"/>
</dbReference>